<comment type="caution">
    <text evidence="1">The sequence shown here is derived from an EMBL/GenBank/DDBJ whole genome shotgun (WGS) entry which is preliminary data.</text>
</comment>
<accession>A0A542UH03</accession>
<reference evidence="1 2" key="1">
    <citation type="submission" date="2019-06" db="EMBL/GenBank/DDBJ databases">
        <title>Sequencing the genomes of 1000 actinobacteria strains.</title>
        <authorList>
            <person name="Klenk H.-P."/>
        </authorList>
    </citation>
    <scope>NUCLEOTIDE SEQUENCE [LARGE SCALE GENOMIC DNA]</scope>
    <source>
        <strain evidence="1 2">DSM 41929</strain>
    </source>
</reference>
<gene>
    <name evidence="1" type="ORF">FB563_3387</name>
</gene>
<proteinExistence type="predicted"/>
<dbReference type="RefSeq" id="WP_167528453.1">
    <property type="nucleotide sequence ID" value="NZ_JBPJFI010000001.1"/>
</dbReference>
<dbReference type="AlphaFoldDB" id="A0A542UH03"/>
<dbReference type="Proteomes" id="UP000318103">
    <property type="component" value="Unassembled WGS sequence"/>
</dbReference>
<protein>
    <submittedName>
        <fullName evidence="1">Uncharacterized protein</fullName>
    </submittedName>
</protein>
<organism evidence="1 2">
    <name type="scientific">Streptomyces puniciscabiei</name>
    <dbReference type="NCBI Taxonomy" id="164348"/>
    <lineage>
        <taxon>Bacteria</taxon>
        <taxon>Bacillati</taxon>
        <taxon>Actinomycetota</taxon>
        <taxon>Actinomycetes</taxon>
        <taxon>Kitasatosporales</taxon>
        <taxon>Streptomycetaceae</taxon>
        <taxon>Streptomyces</taxon>
    </lineage>
</organism>
<name>A0A542UH03_9ACTN</name>
<dbReference type="EMBL" id="VFNX01000001">
    <property type="protein sequence ID" value="TQK98365.1"/>
    <property type="molecule type" value="Genomic_DNA"/>
</dbReference>
<keyword evidence="2" id="KW-1185">Reference proteome</keyword>
<evidence type="ECO:0000313" key="2">
    <source>
        <dbReference type="Proteomes" id="UP000318103"/>
    </source>
</evidence>
<sequence>MTEQDLVDASPVEEAIGRVIQLFMGVGADPDNEETGAAADQALADLDEAMTAAAGAAAKPA</sequence>
<evidence type="ECO:0000313" key="1">
    <source>
        <dbReference type="EMBL" id="TQK98365.1"/>
    </source>
</evidence>